<gene>
    <name evidence="1" type="ORF">GV64_04660</name>
</gene>
<reference evidence="1 2" key="1">
    <citation type="submission" date="2014-06" db="EMBL/GenBank/DDBJ databases">
        <title>Whole Genome Sequences of Three Symbiotic Endozoicomonas Bacteria.</title>
        <authorList>
            <person name="Neave M.J."/>
            <person name="Apprill A."/>
            <person name="Voolstra C.R."/>
        </authorList>
    </citation>
    <scope>NUCLEOTIDE SEQUENCE [LARGE SCALE GENOMIC DNA]</scope>
    <source>
        <strain evidence="1 2">DSM 22380</strain>
    </source>
</reference>
<dbReference type="Pfam" id="PF12915">
    <property type="entry name" value="DUF3833"/>
    <property type="match status" value="1"/>
</dbReference>
<dbReference type="RefSeq" id="WP_020584124.1">
    <property type="nucleotide sequence ID" value="NZ_JOJP01000001.1"/>
</dbReference>
<protein>
    <recommendedName>
        <fullName evidence="3">Lipoprotein</fullName>
    </recommendedName>
</protein>
<dbReference type="EMBL" id="JOJP01000001">
    <property type="protein sequence ID" value="KEI70134.1"/>
    <property type="molecule type" value="Genomic_DNA"/>
</dbReference>
<dbReference type="InterPro" id="IPR024409">
    <property type="entry name" value="DUF3833"/>
</dbReference>
<evidence type="ECO:0000313" key="2">
    <source>
        <dbReference type="Proteomes" id="UP000027997"/>
    </source>
</evidence>
<evidence type="ECO:0000313" key="1">
    <source>
        <dbReference type="EMBL" id="KEI70134.1"/>
    </source>
</evidence>
<name>A0A081K7K8_9GAMM</name>
<organism evidence="1 2">
    <name type="scientific">Endozoicomonas elysicola</name>
    <dbReference type="NCBI Taxonomy" id="305900"/>
    <lineage>
        <taxon>Bacteria</taxon>
        <taxon>Pseudomonadati</taxon>
        <taxon>Pseudomonadota</taxon>
        <taxon>Gammaproteobacteria</taxon>
        <taxon>Oceanospirillales</taxon>
        <taxon>Endozoicomonadaceae</taxon>
        <taxon>Endozoicomonas</taxon>
    </lineage>
</organism>
<keyword evidence="2" id="KW-1185">Reference proteome</keyword>
<comment type="caution">
    <text evidence="1">The sequence shown here is derived from an EMBL/GenBank/DDBJ whole genome shotgun (WGS) entry which is preliminary data.</text>
</comment>
<dbReference type="AlphaFoldDB" id="A0A081K7K8"/>
<dbReference type="STRING" id="305900.GV64_04660"/>
<dbReference type="Proteomes" id="UP000027997">
    <property type="component" value="Unassembled WGS sequence"/>
</dbReference>
<evidence type="ECO:0008006" key="3">
    <source>
        <dbReference type="Google" id="ProtNLM"/>
    </source>
</evidence>
<dbReference type="eggNOG" id="ENOG5031DNS">
    <property type="taxonomic scope" value="Bacteria"/>
</dbReference>
<sequence length="193" mass="21718">MSGTLTTTWQSSRVWLLTLLFMLTGCSTMNIEDYADSEPSLKIEEYFAGETVAWGMFQDRFGNVQKRFKVLMNGEVKDGVLTLNEDFIYSDGTESNRIWSVKIIGDGHYQGTAGDIVGRAIGRSAGNAFNFKYQMRLPISGREWVVTFDDWMFLQEDGVLLNVATMSKWGIKLGTLTVAFEKPGSQKAKKNNH</sequence>
<proteinExistence type="predicted"/>
<accession>A0A081K7K8</accession>